<keyword evidence="1" id="KW-0812">Transmembrane</keyword>
<proteinExistence type="predicted"/>
<evidence type="ECO:0000313" key="2">
    <source>
        <dbReference type="EMBL" id="RDC59501.1"/>
    </source>
</evidence>
<comment type="caution">
    <text evidence="2">The sequence shown here is derived from an EMBL/GenBank/DDBJ whole genome shotgun (WGS) entry which is preliminary data.</text>
</comment>
<dbReference type="AlphaFoldDB" id="A0A369Q3N8"/>
<keyword evidence="1" id="KW-0472">Membrane</keyword>
<dbReference type="Proteomes" id="UP000253727">
    <property type="component" value="Unassembled WGS sequence"/>
</dbReference>
<protein>
    <submittedName>
        <fullName evidence="2">Uncharacterized protein</fullName>
    </submittedName>
</protein>
<feature type="transmembrane region" description="Helical" evidence="1">
    <location>
        <begin position="117"/>
        <end position="136"/>
    </location>
</feature>
<feature type="transmembrane region" description="Helical" evidence="1">
    <location>
        <begin position="142"/>
        <end position="164"/>
    </location>
</feature>
<feature type="transmembrane region" description="Helical" evidence="1">
    <location>
        <begin position="199"/>
        <end position="217"/>
    </location>
</feature>
<dbReference type="EMBL" id="QBKA01000002">
    <property type="protein sequence ID" value="RDC59501.1"/>
    <property type="molecule type" value="Genomic_DNA"/>
</dbReference>
<keyword evidence="3" id="KW-1185">Reference proteome</keyword>
<dbReference type="RefSeq" id="WP_115365847.1">
    <property type="nucleotide sequence ID" value="NZ_QBKA01000002.1"/>
</dbReference>
<gene>
    <name evidence="2" type="ORF">HME9302_00691</name>
</gene>
<feature type="transmembrane region" description="Helical" evidence="1">
    <location>
        <begin position="6"/>
        <end position="25"/>
    </location>
</feature>
<feature type="transmembrane region" description="Helical" evidence="1">
    <location>
        <begin position="37"/>
        <end position="56"/>
    </location>
</feature>
<organism evidence="2 3">
    <name type="scientific">Alteripontixanthobacter maritimus</name>
    <dbReference type="NCBI Taxonomy" id="2161824"/>
    <lineage>
        <taxon>Bacteria</taxon>
        <taxon>Pseudomonadati</taxon>
        <taxon>Pseudomonadota</taxon>
        <taxon>Alphaproteobacteria</taxon>
        <taxon>Sphingomonadales</taxon>
        <taxon>Erythrobacteraceae</taxon>
        <taxon>Alteripontixanthobacter</taxon>
    </lineage>
</organism>
<name>A0A369Q3N8_9SPHN</name>
<sequence>MTAPVLLTAGMALAFCAVHLFVGKLRFLDVAPRSRWLSFAGGVAVGYVFLHVMPEIGAHGGDFASATGWSVPAAEAAVYTLALAGLVLFYGIEQALERSRGTRMEQEGRDRPHHSVFWLHIAASALLVFIIGYLLNHREDDSVAGIALFFTAMVLHFVTADYGTRADHPEIYDSRGRWVLVVATLGGWLTGLGVELPELAIGCLFAFVGGAIVLVVLKEELPTDRESAFQPFLLGIVLYSVLVLGEVAVVGWE</sequence>
<dbReference type="OrthoDB" id="21325at2"/>
<reference evidence="2 3" key="1">
    <citation type="submission" date="2018-04" db="EMBL/GenBank/DDBJ databases">
        <title>Altererythrobacter sp. HME9302 genome sequencing and assembly.</title>
        <authorList>
            <person name="Kang H."/>
            <person name="Kim H."/>
            <person name="Joh K."/>
        </authorList>
    </citation>
    <scope>NUCLEOTIDE SEQUENCE [LARGE SCALE GENOMIC DNA]</scope>
    <source>
        <strain evidence="2 3">HME9302</strain>
    </source>
</reference>
<evidence type="ECO:0000313" key="3">
    <source>
        <dbReference type="Proteomes" id="UP000253727"/>
    </source>
</evidence>
<keyword evidence="1" id="KW-1133">Transmembrane helix</keyword>
<evidence type="ECO:0000256" key="1">
    <source>
        <dbReference type="SAM" id="Phobius"/>
    </source>
</evidence>
<feature type="transmembrane region" description="Helical" evidence="1">
    <location>
        <begin position="76"/>
        <end position="96"/>
    </location>
</feature>
<accession>A0A369Q3N8</accession>
<feature type="transmembrane region" description="Helical" evidence="1">
    <location>
        <begin position="176"/>
        <end position="193"/>
    </location>
</feature>
<feature type="transmembrane region" description="Helical" evidence="1">
    <location>
        <begin position="229"/>
        <end position="252"/>
    </location>
</feature>